<organism evidence="2 3">
    <name type="scientific">Pseudomonas jessenii</name>
    <dbReference type="NCBI Taxonomy" id="77298"/>
    <lineage>
        <taxon>Bacteria</taxon>
        <taxon>Pseudomonadati</taxon>
        <taxon>Pseudomonadota</taxon>
        <taxon>Gammaproteobacteria</taxon>
        <taxon>Pseudomonadales</taxon>
        <taxon>Pseudomonadaceae</taxon>
        <taxon>Pseudomonas</taxon>
    </lineage>
</organism>
<dbReference type="OrthoDB" id="6691870at2"/>
<evidence type="ECO:0000256" key="1">
    <source>
        <dbReference type="SAM" id="SignalP"/>
    </source>
</evidence>
<evidence type="ECO:0000313" key="3">
    <source>
        <dbReference type="Proteomes" id="UP000247437"/>
    </source>
</evidence>
<dbReference type="EMBL" id="PDLL01000454">
    <property type="protein sequence ID" value="PYY67630.1"/>
    <property type="molecule type" value="Genomic_DNA"/>
</dbReference>
<accession>A0A2W0EFD2</accession>
<sequence>MWIRILLLMMLGMVSGVNVATEKPGIAGNYTLQAREVDSKLVLEPDNTFEAFIEYAGAEGSAKGHWKQVDDTLTLTSDAVEPPAENLLFNLSRTHSLADLQDAHQPDGGDMFKQAQNHYVLNLRYARSSPVPSIAPVMVTFEFNQGPATQLLWNNTVGRQLYLPFSEQRTLTRIGLQSSAEQPPQWFAIDPVTRTLSLSWKVDRATGQMTYGQPDQLGLAQSQQFFRNAPKALAQIDHNYILTLIYGVTAEPPAIKPVDIYWSFDDGSEQTQRWTDSRQAQLLMPAPAGKALKRLGVKLSDDQSPQWFEVAADSRAIDLMWDERVNPTQMRDLSGVFKTLELEVKGDCLAVDLGNGLACYRQ</sequence>
<evidence type="ECO:0000313" key="2">
    <source>
        <dbReference type="EMBL" id="PYY67630.1"/>
    </source>
</evidence>
<dbReference type="AlphaFoldDB" id="A0A2W0EFD2"/>
<feature type="signal peptide" evidence="1">
    <location>
        <begin position="1"/>
        <end position="20"/>
    </location>
</feature>
<keyword evidence="1" id="KW-0732">Signal</keyword>
<dbReference type="RefSeq" id="WP_110662027.1">
    <property type="nucleotide sequence ID" value="NZ_PDLL01000454.1"/>
</dbReference>
<gene>
    <name evidence="2" type="ORF">CRX42_26015</name>
</gene>
<dbReference type="Proteomes" id="UP000247437">
    <property type="component" value="Unassembled WGS sequence"/>
</dbReference>
<proteinExistence type="predicted"/>
<feature type="chain" id="PRO_5016136379" description="DUF2330 domain-containing protein" evidence="1">
    <location>
        <begin position="21"/>
        <end position="362"/>
    </location>
</feature>
<name>A0A2W0EFD2_PSEJE</name>
<comment type="caution">
    <text evidence="2">The sequence shown here is derived from an EMBL/GenBank/DDBJ whole genome shotgun (WGS) entry which is preliminary data.</text>
</comment>
<evidence type="ECO:0008006" key="4">
    <source>
        <dbReference type="Google" id="ProtNLM"/>
    </source>
</evidence>
<protein>
    <recommendedName>
        <fullName evidence="4">DUF2330 domain-containing protein</fullName>
    </recommendedName>
</protein>
<reference evidence="2 3" key="1">
    <citation type="journal article" date="2018" name="Appl. Microbiol. Biotechnol.">
        <title>Characterization of the caprolactam degradation pathway in Pseudomonas jessenii using mass spectrometry-based proteomics.</title>
        <authorList>
            <person name="Otzen M."/>
            <person name="Palacio C."/>
            <person name="Janssen D.B."/>
        </authorList>
    </citation>
    <scope>NUCLEOTIDE SEQUENCE [LARGE SCALE GENOMIC DNA]</scope>
    <source>
        <strain evidence="2 3">GO3</strain>
    </source>
</reference>